<evidence type="ECO:0000259" key="21">
    <source>
        <dbReference type="PROSITE" id="PS51914"/>
    </source>
</evidence>
<feature type="region of interest" description="Disordered" evidence="18">
    <location>
        <begin position="103"/>
        <end position="129"/>
    </location>
</feature>
<keyword evidence="7" id="KW-0813">Transport</keyword>
<evidence type="ECO:0000256" key="3">
    <source>
        <dbReference type="ARBA" id="ARBA00004472"/>
    </source>
</evidence>
<evidence type="ECO:0000256" key="10">
    <source>
        <dbReference type="ARBA" id="ARBA00022927"/>
    </source>
</evidence>
<keyword evidence="10" id="KW-0653">Protein transport</keyword>
<reference evidence="22 23" key="1">
    <citation type="journal article" date="2024" name="IMA Fungus">
        <title>IMA Genome - F19 : A genome assembly and annotation guide to empower mycologists, including annotated draft genome sequences of Ceratocystis pirilliformis, Diaporthe australafricana, Fusarium ophioides, Paecilomyces lecythidis, and Sporothrix stenoceras.</title>
        <authorList>
            <person name="Aylward J."/>
            <person name="Wilson A.M."/>
            <person name="Visagie C.M."/>
            <person name="Spraker J."/>
            <person name="Barnes I."/>
            <person name="Buitendag C."/>
            <person name="Ceriani C."/>
            <person name="Del Mar Angel L."/>
            <person name="du Plessis D."/>
            <person name="Fuchs T."/>
            <person name="Gasser K."/>
            <person name="Kramer D."/>
            <person name="Li W."/>
            <person name="Munsamy K."/>
            <person name="Piso A."/>
            <person name="Price J.L."/>
            <person name="Sonnekus B."/>
            <person name="Thomas C."/>
            <person name="van der Nest A."/>
            <person name="van Dijk A."/>
            <person name="van Heerden A."/>
            <person name="van Vuuren N."/>
            <person name="Yilmaz N."/>
            <person name="Duong T.A."/>
            <person name="van der Merwe N.A."/>
            <person name="Wingfield M.J."/>
            <person name="Wingfield B.D."/>
        </authorList>
    </citation>
    <scope>NUCLEOTIDE SEQUENCE [LARGE SCALE GENOMIC DNA]</scope>
    <source>
        <strain evidence="22 23">CMW 12675</strain>
    </source>
</reference>
<evidence type="ECO:0000256" key="12">
    <source>
        <dbReference type="ARBA" id="ARBA00023006"/>
    </source>
</evidence>
<evidence type="ECO:0000256" key="13">
    <source>
        <dbReference type="ARBA" id="ARBA00023034"/>
    </source>
</evidence>
<feature type="signal peptide" evidence="20">
    <location>
        <begin position="1"/>
        <end position="24"/>
    </location>
</feature>
<evidence type="ECO:0000256" key="14">
    <source>
        <dbReference type="ARBA" id="ARBA00023128"/>
    </source>
</evidence>
<gene>
    <name evidence="22" type="primary">ATG27</name>
    <name evidence="22" type="ORF">Cpir12675_005667</name>
</gene>
<keyword evidence="16" id="KW-1015">Disulfide bond</keyword>
<dbReference type="Pfam" id="PF09451">
    <property type="entry name" value="ATG27"/>
    <property type="match status" value="1"/>
</dbReference>
<comment type="similarity">
    <text evidence="5">Belongs to the ATG27 family.</text>
</comment>
<keyword evidence="8 19" id="KW-0812">Transmembrane</keyword>
<evidence type="ECO:0000256" key="1">
    <source>
        <dbReference type="ARBA" id="ARBA00004304"/>
    </source>
</evidence>
<dbReference type="InterPro" id="IPR044865">
    <property type="entry name" value="MRH_dom"/>
</dbReference>
<evidence type="ECO:0000256" key="6">
    <source>
        <dbReference type="ARBA" id="ARBA00013776"/>
    </source>
</evidence>
<dbReference type="EMBL" id="JAWDJO010000206">
    <property type="protein sequence ID" value="KAL1889763.1"/>
    <property type="molecule type" value="Genomic_DNA"/>
</dbReference>
<keyword evidence="12" id="KW-0072">Autophagy</keyword>
<sequence>MRWSLKNVAATGLLLAAISTLAEASLQCDSILANNHKYDLSPLRGPHSVVTTITEKNAVYNTTYTIDLCAPLKRVNDGSIPAREQCPEGTRVCAVQRALHAKGDSENVSSDDDGDGDDKEKDKSSEPYIREAVPLAGALESLGGAAFEYTTTKLDGQENNGEGFLLNLPGGVFPLDVPHKEQFPKKTVVRFLCDKEKTGLEGEWQAEVEYANSTSSSEDNKSAKMHKARNDAKDVEKQFVNDAAALLFDSYQNEGPDATGTLHLTWKSKYACRSVPPTGGTQGWGFFTWFIVLAFMIISAYLIFGSWLNYTRYGARGWDLLPHSDTIRDVPFLMHEFTRKVLSTVQNSGSRGGYSAV</sequence>
<keyword evidence="13" id="KW-0333">Golgi apparatus</keyword>
<name>A0ABR3YN50_9PEZI</name>
<keyword evidence="9 20" id="KW-0732">Signal</keyword>
<evidence type="ECO:0000256" key="9">
    <source>
        <dbReference type="ARBA" id="ARBA00022729"/>
    </source>
</evidence>
<evidence type="ECO:0000256" key="5">
    <source>
        <dbReference type="ARBA" id="ARBA00005363"/>
    </source>
</evidence>
<dbReference type="Gene3D" id="2.70.130.10">
    <property type="entry name" value="Mannose-6-phosphate receptor binding domain"/>
    <property type="match status" value="1"/>
</dbReference>
<evidence type="ECO:0000313" key="23">
    <source>
        <dbReference type="Proteomes" id="UP001583280"/>
    </source>
</evidence>
<evidence type="ECO:0000313" key="22">
    <source>
        <dbReference type="EMBL" id="KAL1889763.1"/>
    </source>
</evidence>
<evidence type="ECO:0000256" key="18">
    <source>
        <dbReference type="SAM" id="MobiDB-lite"/>
    </source>
</evidence>
<evidence type="ECO:0000256" key="11">
    <source>
        <dbReference type="ARBA" id="ARBA00022989"/>
    </source>
</evidence>
<evidence type="ECO:0000256" key="2">
    <source>
        <dbReference type="ARBA" id="ARBA00004358"/>
    </source>
</evidence>
<organism evidence="22 23">
    <name type="scientific">Ceratocystis pirilliformis</name>
    <dbReference type="NCBI Taxonomy" id="259994"/>
    <lineage>
        <taxon>Eukaryota</taxon>
        <taxon>Fungi</taxon>
        <taxon>Dikarya</taxon>
        <taxon>Ascomycota</taxon>
        <taxon>Pezizomycotina</taxon>
        <taxon>Sordariomycetes</taxon>
        <taxon>Hypocreomycetidae</taxon>
        <taxon>Microascales</taxon>
        <taxon>Ceratocystidaceae</taxon>
        <taxon>Ceratocystis</taxon>
    </lineage>
</organism>
<feature type="compositionally biased region" description="Basic and acidic residues" evidence="18">
    <location>
        <begin position="118"/>
        <end position="129"/>
    </location>
</feature>
<evidence type="ECO:0000256" key="19">
    <source>
        <dbReference type="SAM" id="Phobius"/>
    </source>
</evidence>
<evidence type="ECO:0000256" key="16">
    <source>
        <dbReference type="ARBA" id="ARBA00023157"/>
    </source>
</evidence>
<keyword evidence="23" id="KW-1185">Reference proteome</keyword>
<keyword evidence="14" id="KW-0496">Mitochondrion</keyword>
<keyword evidence="15 19" id="KW-0472">Membrane</keyword>
<evidence type="ECO:0000256" key="15">
    <source>
        <dbReference type="ARBA" id="ARBA00023136"/>
    </source>
</evidence>
<comment type="subcellular location">
    <subcellularLocation>
        <location evidence="2">Cytoplasmic vesicle membrane</location>
        <topology evidence="2">Single-pass type I membrane protein</topology>
    </subcellularLocation>
    <subcellularLocation>
        <location evidence="4">Golgi apparatus membrane</location>
        <topology evidence="4">Single-pass type I membrane protein</topology>
    </subcellularLocation>
    <subcellularLocation>
        <location evidence="1">Mitochondrion membrane</location>
        <topology evidence="1">Single-pass membrane protein</topology>
    </subcellularLocation>
    <subcellularLocation>
        <location evidence="3">Preautophagosomal structure membrane</location>
        <topology evidence="3">Single-pass type I membrane protein</topology>
    </subcellularLocation>
</comment>
<evidence type="ECO:0000256" key="7">
    <source>
        <dbReference type="ARBA" id="ARBA00022448"/>
    </source>
</evidence>
<dbReference type="PANTHER" id="PTHR15071:SF13">
    <property type="entry name" value="AUTOPHAGY-RELATED PROTEIN 27"/>
    <property type="match status" value="1"/>
</dbReference>
<feature type="chain" id="PRO_5046271626" description="Autophagy-related protein 27" evidence="20">
    <location>
        <begin position="25"/>
        <end position="357"/>
    </location>
</feature>
<comment type="caution">
    <text evidence="22">The sequence shown here is derived from an EMBL/GenBank/DDBJ whole genome shotgun (WGS) entry which is preliminary data.</text>
</comment>
<accession>A0ABR3YN50</accession>
<dbReference type="SUPFAM" id="SSF50911">
    <property type="entry name" value="Mannose 6-phosphate receptor domain"/>
    <property type="match status" value="1"/>
</dbReference>
<dbReference type="PROSITE" id="PS51914">
    <property type="entry name" value="MRH"/>
    <property type="match status" value="1"/>
</dbReference>
<evidence type="ECO:0000256" key="20">
    <source>
        <dbReference type="SAM" id="SignalP"/>
    </source>
</evidence>
<dbReference type="Proteomes" id="UP001583280">
    <property type="component" value="Unassembled WGS sequence"/>
</dbReference>
<keyword evidence="17" id="KW-0968">Cytoplasmic vesicle</keyword>
<dbReference type="InterPro" id="IPR009011">
    <property type="entry name" value="Man6P_isomerase_rcpt-bd_dom_sf"/>
</dbReference>
<feature type="transmembrane region" description="Helical" evidence="19">
    <location>
        <begin position="283"/>
        <end position="304"/>
    </location>
</feature>
<dbReference type="InterPro" id="IPR018939">
    <property type="entry name" value="Autophagy-rel_prot_27"/>
</dbReference>
<keyword evidence="11 19" id="KW-1133">Transmembrane helix</keyword>
<feature type="domain" description="MRH" evidence="21">
    <location>
        <begin position="26"/>
        <end position="274"/>
    </location>
</feature>
<evidence type="ECO:0000256" key="8">
    <source>
        <dbReference type="ARBA" id="ARBA00022692"/>
    </source>
</evidence>
<dbReference type="PANTHER" id="PTHR15071">
    <property type="entry name" value="MANNOSE-6-PHOSPHATE RECEPTOR FAMILY MEMBER"/>
    <property type="match status" value="1"/>
</dbReference>
<protein>
    <recommendedName>
        <fullName evidence="6">Autophagy-related protein 27</fullName>
    </recommendedName>
</protein>
<proteinExistence type="inferred from homology"/>
<evidence type="ECO:0000256" key="4">
    <source>
        <dbReference type="ARBA" id="ARBA00004614"/>
    </source>
</evidence>
<evidence type="ECO:0000256" key="17">
    <source>
        <dbReference type="ARBA" id="ARBA00023329"/>
    </source>
</evidence>